<dbReference type="InterPro" id="IPR028359">
    <property type="entry name" value="UDP_ManNAc/GlcNAc_DH"/>
</dbReference>
<dbReference type="PIRSF" id="PIRSF500136">
    <property type="entry name" value="UDP_ManNAc_DH"/>
    <property type="match status" value="1"/>
</dbReference>
<dbReference type="InterPro" id="IPR017476">
    <property type="entry name" value="UDP-Glc/GDP-Man"/>
</dbReference>
<dbReference type="GO" id="GO:0016616">
    <property type="term" value="F:oxidoreductase activity, acting on the CH-OH group of donors, NAD or NADP as acceptor"/>
    <property type="evidence" value="ECO:0007669"/>
    <property type="project" value="InterPro"/>
</dbReference>
<reference evidence="6" key="1">
    <citation type="submission" date="2024-01" db="EMBL/GenBank/DDBJ databases">
        <title>The first autotrophic representatives of the genus Thermodesulfovibrio.</title>
        <authorList>
            <person name="Maltseva A.I."/>
            <person name="Elcheninov A.G."/>
            <person name="Kublanov I.V."/>
            <person name="Lebedinsky A.V."/>
            <person name="Frolov E.N."/>
        </authorList>
    </citation>
    <scope>NUCLEOTIDE SEQUENCE</scope>
    <source>
        <strain evidence="6">3462-1</strain>
    </source>
</reference>
<dbReference type="InterPro" id="IPR001732">
    <property type="entry name" value="UDP-Glc/GDP-Man_DH_N"/>
</dbReference>
<comment type="similarity">
    <text evidence="1 4">Belongs to the UDP-glucose/GDP-mannose dehydrogenase family.</text>
</comment>
<keyword evidence="2" id="KW-0560">Oxidoreductase</keyword>
<dbReference type="KEGG" id="tob:V4D31_01480"/>
<protein>
    <submittedName>
        <fullName evidence="6">Nucleotide sugar dehydrogenase</fullName>
    </submittedName>
</protein>
<dbReference type="RefSeq" id="WP_353686479.1">
    <property type="nucleotide sequence ID" value="NZ_CP144374.1"/>
</dbReference>
<dbReference type="SUPFAM" id="SSF48179">
    <property type="entry name" value="6-phosphogluconate dehydrogenase C-terminal domain-like"/>
    <property type="match status" value="1"/>
</dbReference>
<keyword evidence="3" id="KW-0520">NAD</keyword>
<sequence>MVEKICVVGLGYVGLPLACLLATKYKVIGYDKNKQRIKELKKGIDSTKEVLPETLKNSNLEFTNNEKKISECDFIIVAVPTPVDKVKNPDFSYLRDASRIVGRNLKKGAIVVYESTVYPGATEEICVPILEKESGLKWKRDFLVGYSPERVNPGDKEHTIEKIVKVVAGDTEYSLERIAEVYGSVISAGIYKAPSIKVAEAAKVIENTQRDINIALMNELAIIFDKMGIDTREVLKAAYTKWNFLRFEPGLVGGHCIPVDPYYLAYKSMEIGHVPELILAGRNINESIPSYIAYKTLKLMIKAEKTIANAKVLVMGITFKENVPDIRNSKSYDLVKELKELGLKVFVYDPIAYQEEVKKEYGIELIRDIEEYAPYDCVIVSVKHNEFIKFSKEVFKKIIKAPYLFIDVSKIINVSNKIKSCFEEFKQDKDFIYWAL</sequence>
<dbReference type="GO" id="GO:0016628">
    <property type="term" value="F:oxidoreductase activity, acting on the CH-CH group of donors, NAD or NADP as acceptor"/>
    <property type="evidence" value="ECO:0007669"/>
    <property type="project" value="InterPro"/>
</dbReference>
<dbReference type="AlphaFoldDB" id="A0AAU8H318"/>
<dbReference type="InterPro" id="IPR036291">
    <property type="entry name" value="NAD(P)-bd_dom_sf"/>
</dbReference>
<evidence type="ECO:0000259" key="5">
    <source>
        <dbReference type="SMART" id="SM00984"/>
    </source>
</evidence>
<dbReference type="PANTHER" id="PTHR43491:SF2">
    <property type="entry name" value="UDP-N-ACETYL-D-MANNOSAMINE DEHYDROGENASE"/>
    <property type="match status" value="1"/>
</dbReference>
<dbReference type="PANTHER" id="PTHR43491">
    <property type="entry name" value="UDP-N-ACETYL-D-MANNOSAMINE DEHYDROGENASE"/>
    <property type="match status" value="1"/>
</dbReference>
<dbReference type="SMART" id="SM00984">
    <property type="entry name" value="UDPG_MGDP_dh_C"/>
    <property type="match status" value="1"/>
</dbReference>
<dbReference type="Pfam" id="PF03720">
    <property type="entry name" value="UDPG_MGDP_dh_C"/>
    <property type="match status" value="1"/>
</dbReference>
<name>A0AAU8H318_9BACT</name>
<proteinExistence type="inferred from homology"/>
<feature type="domain" description="UDP-glucose/GDP-mannose dehydrogenase C-terminal" evidence="5">
    <location>
        <begin position="313"/>
        <end position="414"/>
    </location>
</feature>
<dbReference type="InterPro" id="IPR036220">
    <property type="entry name" value="UDP-Glc/GDP-Man_DH_C_sf"/>
</dbReference>
<dbReference type="SUPFAM" id="SSF52413">
    <property type="entry name" value="UDP-glucose/GDP-mannose dehydrogenase C-terminal domain"/>
    <property type="match status" value="1"/>
</dbReference>
<dbReference type="InterPro" id="IPR014026">
    <property type="entry name" value="UDP-Glc/GDP-Man_DH_dimer"/>
</dbReference>
<dbReference type="GO" id="GO:0000271">
    <property type="term" value="P:polysaccharide biosynthetic process"/>
    <property type="evidence" value="ECO:0007669"/>
    <property type="project" value="InterPro"/>
</dbReference>
<evidence type="ECO:0000256" key="4">
    <source>
        <dbReference type="PIRNR" id="PIRNR000124"/>
    </source>
</evidence>
<dbReference type="Gene3D" id="3.40.50.720">
    <property type="entry name" value="NAD(P)-binding Rossmann-like Domain"/>
    <property type="match status" value="2"/>
</dbReference>
<dbReference type="NCBIfam" id="TIGR03026">
    <property type="entry name" value="NDP-sugDHase"/>
    <property type="match status" value="1"/>
</dbReference>
<evidence type="ECO:0000256" key="3">
    <source>
        <dbReference type="ARBA" id="ARBA00023027"/>
    </source>
</evidence>
<organism evidence="6">
    <name type="scientific">Thermodesulfovibrio obliviosus</name>
    <dbReference type="NCBI Taxonomy" id="3118332"/>
    <lineage>
        <taxon>Bacteria</taxon>
        <taxon>Pseudomonadati</taxon>
        <taxon>Nitrospirota</taxon>
        <taxon>Thermodesulfovibrionia</taxon>
        <taxon>Thermodesulfovibrionales</taxon>
        <taxon>Thermodesulfovibrionaceae</taxon>
        <taxon>Thermodesulfovibrio</taxon>
    </lineage>
</organism>
<gene>
    <name evidence="6" type="ORF">V4D31_01480</name>
</gene>
<dbReference type="PIRSF" id="PIRSF000124">
    <property type="entry name" value="UDPglc_GDPman_dh"/>
    <property type="match status" value="1"/>
</dbReference>
<dbReference type="Pfam" id="PF03721">
    <property type="entry name" value="UDPG_MGDP_dh_N"/>
    <property type="match status" value="1"/>
</dbReference>
<evidence type="ECO:0000313" key="6">
    <source>
        <dbReference type="EMBL" id="XCH48839.1"/>
    </source>
</evidence>
<dbReference type="InterPro" id="IPR008927">
    <property type="entry name" value="6-PGluconate_DH-like_C_sf"/>
</dbReference>
<dbReference type="InterPro" id="IPR014027">
    <property type="entry name" value="UDP-Glc/GDP-Man_DH_C"/>
</dbReference>
<dbReference type="EMBL" id="CP144374">
    <property type="protein sequence ID" value="XCH48839.1"/>
    <property type="molecule type" value="Genomic_DNA"/>
</dbReference>
<evidence type="ECO:0000256" key="1">
    <source>
        <dbReference type="ARBA" id="ARBA00006601"/>
    </source>
</evidence>
<dbReference type="Pfam" id="PF00984">
    <property type="entry name" value="UDPG_MGDP_dh"/>
    <property type="match status" value="1"/>
</dbReference>
<dbReference type="GO" id="GO:0051287">
    <property type="term" value="F:NAD binding"/>
    <property type="evidence" value="ECO:0007669"/>
    <property type="project" value="InterPro"/>
</dbReference>
<dbReference type="SUPFAM" id="SSF51735">
    <property type="entry name" value="NAD(P)-binding Rossmann-fold domains"/>
    <property type="match status" value="1"/>
</dbReference>
<evidence type="ECO:0000256" key="2">
    <source>
        <dbReference type="ARBA" id="ARBA00023002"/>
    </source>
</evidence>
<accession>A0AAU8H318</accession>